<dbReference type="InterPro" id="IPR012441">
    <property type="entry name" value="DUF1643"/>
</dbReference>
<dbReference type="RefSeq" id="WP_306347475.1">
    <property type="nucleotide sequence ID" value="NZ_JASAYT010000028.1"/>
</dbReference>
<organism evidence="1 2">
    <name type="scientific">Phocoenobacter skyensis</name>
    <dbReference type="NCBI Taxonomy" id="97481"/>
    <lineage>
        <taxon>Bacteria</taxon>
        <taxon>Pseudomonadati</taxon>
        <taxon>Pseudomonadota</taxon>
        <taxon>Gammaproteobacteria</taxon>
        <taxon>Pasteurellales</taxon>
        <taxon>Pasteurellaceae</taxon>
        <taxon>Phocoenobacter</taxon>
    </lineage>
</organism>
<dbReference type="GeneID" id="300271556"/>
<gene>
    <name evidence="1" type="ORF">QJU97_08480</name>
</gene>
<dbReference type="EMBL" id="JASAYT010000028">
    <property type="protein sequence ID" value="MDP8175491.1"/>
    <property type="molecule type" value="Genomic_DNA"/>
</dbReference>
<evidence type="ECO:0000313" key="1">
    <source>
        <dbReference type="EMBL" id="MDP8175491.1"/>
    </source>
</evidence>
<name>A0AAJ6NF33_9PAST</name>
<accession>A0AAJ6NF33</accession>
<dbReference type="Proteomes" id="UP001231736">
    <property type="component" value="Unassembled WGS sequence"/>
</dbReference>
<dbReference type="Pfam" id="PF07799">
    <property type="entry name" value="DUF1643"/>
    <property type="match status" value="1"/>
</dbReference>
<protein>
    <submittedName>
        <fullName evidence="1">DUF1643 domain-containing protein</fullName>
    </submittedName>
</protein>
<reference evidence="1" key="1">
    <citation type="journal article" date="2023" name="Front. Microbiol.">
        <title>Phylogeography and host specificity of Pasteurellaceae pathogenic to sea-farmed fish in the north-east Atlantic.</title>
        <authorList>
            <person name="Gulla S."/>
            <person name="Colquhoun D.J."/>
            <person name="Olsen A.B."/>
            <person name="Spilsberg B."/>
            <person name="Lagesen K."/>
            <person name="Aakesson C.P."/>
            <person name="Strom S."/>
            <person name="Manji F."/>
            <person name="Birkbeck T.H."/>
            <person name="Nilsen H.K."/>
        </authorList>
    </citation>
    <scope>NUCLEOTIDE SEQUENCE</scope>
    <source>
        <strain evidence="1">98B1</strain>
    </source>
</reference>
<sequence>MSTFYHIKGVTVTANFSNCKNYRYRLSIKKNDVLGTKKVCVIMQNPSIAGEDIADLSVQKLEKLIFTMDNYEEFREVNEIIIVNQFADIQTTDFNGFNSVPNKENDQFVREAIDSSDIILIAWGKSNPYQEQINKINSWLENTDKLLLQTERHPSRMGYDDCIKPYNIY</sequence>
<comment type="caution">
    <text evidence="1">The sequence shown here is derived from an EMBL/GenBank/DDBJ whole genome shotgun (WGS) entry which is preliminary data.</text>
</comment>
<proteinExistence type="predicted"/>
<evidence type="ECO:0000313" key="2">
    <source>
        <dbReference type="Proteomes" id="UP001231736"/>
    </source>
</evidence>
<dbReference type="AlphaFoldDB" id="A0AAJ6NF33"/>